<comment type="caution">
    <text evidence="1">The sequence shown here is derived from an EMBL/GenBank/DDBJ whole genome shotgun (WGS) entry which is preliminary data.</text>
</comment>
<sequence length="453" mass="50580">MFPPKNKQAVEKSRRSLPENVIVAVKAEEKVVSKEALAWALTHVVHPGDCVMLLAVISSAKSSQKFWRWRRLNGDCRKNDDCADLPDRICQISECCSRMVLQFQNQFEGSSTVGNGANQDPEKLLGHGVNHSTPVSSPEETSVFHPQVSNKNILSNSVASSVFLVYKQNPLFETLIKGKPSQINEPKNYDNLHTAMDSCGERIIALSLIPNSSSTIPQNNTVDDRSNIYQNSQFSYKKEKIFSSGIREAVSLGRALTLPPPLCSLCQYQAPALVADFGLVSLHSEHDACDEERVIGTSGYLAPEYFNGGIVTEKVDIYAFGLVLLELITGRRTSELQSYKTQKFWHDVYTSQETEPVHLLAYKHNLLDPRLGSYQPYNFPPDLHAIGHAASLCLQKDPESRPPMSKVLKVLEGETRNYLGVDMHSSGSRSGYMRNVILNAQIERRGHSRRLSY</sequence>
<reference evidence="1 2" key="2">
    <citation type="journal article" date="2022" name="Mol. Ecol. Resour.">
        <title>The genomes of chicory, endive, great burdock and yacon provide insights into Asteraceae paleo-polyploidization history and plant inulin production.</title>
        <authorList>
            <person name="Fan W."/>
            <person name="Wang S."/>
            <person name="Wang H."/>
            <person name="Wang A."/>
            <person name="Jiang F."/>
            <person name="Liu H."/>
            <person name="Zhao H."/>
            <person name="Xu D."/>
            <person name="Zhang Y."/>
        </authorList>
    </citation>
    <scope>NUCLEOTIDE SEQUENCE [LARGE SCALE GENOMIC DNA]</scope>
    <source>
        <strain evidence="2">cv. Yunnan</strain>
        <tissue evidence="1">Leaves</tissue>
    </source>
</reference>
<accession>A0ACB9GR30</accession>
<reference evidence="2" key="1">
    <citation type="journal article" date="2022" name="Mol. Ecol. Resour.">
        <title>The genomes of chicory, endive, great burdock and yacon provide insights into Asteraceae palaeo-polyploidization history and plant inulin production.</title>
        <authorList>
            <person name="Fan W."/>
            <person name="Wang S."/>
            <person name="Wang H."/>
            <person name="Wang A."/>
            <person name="Jiang F."/>
            <person name="Liu H."/>
            <person name="Zhao H."/>
            <person name="Xu D."/>
            <person name="Zhang Y."/>
        </authorList>
    </citation>
    <scope>NUCLEOTIDE SEQUENCE [LARGE SCALE GENOMIC DNA]</scope>
    <source>
        <strain evidence="2">cv. Yunnan</strain>
    </source>
</reference>
<evidence type="ECO:0000313" key="1">
    <source>
        <dbReference type="EMBL" id="KAI3785523.1"/>
    </source>
</evidence>
<evidence type="ECO:0000313" key="2">
    <source>
        <dbReference type="Proteomes" id="UP001056120"/>
    </source>
</evidence>
<dbReference type="EMBL" id="CM042031">
    <property type="protein sequence ID" value="KAI3785523.1"/>
    <property type="molecule type" value="Genomic_DNA"/>
</dbReference>
<keyword evidence="2" id="KW-1185">Reference proteome</keyword>
<name>A0ACB9GR30_9ASTR</name>
<organism evidence="1 2">
    <name type="scientific">Smallanthus sonchifolius</name>
    <dbReference type="NCBI Taxonomy" id="185202"/>
    <lineage>
        <taxon>Eukaryota</taxon>
        <taxon>Viridiplantae</taxon>
        <taxon>Streptophyta</taxon>
        <taxon>Embryophyta</taxon>
        <taxon>Tracheophyta</taxon>
        <taxon>Spermatophyta</taxon>
        <taxon>Magnoliopsida</taxon>
        <taxon>eudicotyledons</taxon>
        <taxon>Gunneridae</taxon>
        <taxon>Pentapetalae</taxon>
        <taxon>asterids</taxon>
        <taxon>campanulids</taxon>
        <taxon>Asterales</taxon>
        <taxon>Asteraceae</taxon>
        <taxon>Asteroideae</taxon>
        <taxon>Heliantheae alliance</taxon>
        <taxon>Millerieae</taxon>
        <taxon>Smallanthus</taxon>
    </lineage>
</organism>
<dbReference type="Proteomes" id="UP001056120">
    <property type="component" value="Linkage Group LG14"/>
</dbReference>
<gene>
    <name evidence="1" type="ORF">L1987_44642</name>
</gene>
<protein>
    <submittedName>
        <fullName evidence="1">Uncharacterized protein</fullName>
    </submittedName>
</protein>
<proteinExistence type="predicted"/>